<feature type="compositionally biased region" description="Basic residues" evidence="5">
    <location>
        <begin position="904"/>
        <end position="937"/>
    </location>
</feature>
<feature type="compositionally biased region" description="Low complexity" evidence="5">
    <location>
        <begin position="833"/>
        <end position="886"/>
    </location>
</feature>
<dbReference type="InterPro" id="IPR055206">
    <property type="entry name" value="DEXQc_SUV3"/>
</dbReference>
<dbReference type="InterPro" id="IPR027417">
    <property type="entry name" value="P-loop_NTPase"/>
</dbReference>
<proteinExistence type="predicted"/>
<feature type="compositionally biased region" description="Basic and acidic residues" evidence="5">
    <location>
        <begin position="942"/>
        <end position="951"/>
    </location>
</feature>
<keyword evidence="3 7" id="KW-0347">Helicase</keyword>
<protein>
    <submittedName>
        <fullName evidence="7">Helicase</fullName>
    </submittedName>
</protein>
<comment type="caution">
    <text evidence="7">The sequence shown here is derived from an EMBL/GenBank/DDBJ whole genome shotgun (WGS) entry which is preliminary data.</text>
</comment>
<gene>
    <name evidence="7" type="ORF">L1I42_13285</name>
</gene>
<evidence type="ECO:0000256" key="5">
    <source>
        <dbReference type="SAM" id="MobiDB-lite"/>
    </source>
</evidence>
<evidence type="ECO:0000259" key="6">
    <source>
        <dbReference type="PROSITE" id="PS51194"/>
    </source>
</evidence>
<dbReference type="Pfam" id="PF22527">
    <property type="entry name" value="DEXQc_Suv3"/>
    <property type="match status" value="1"/>
</dbReference>
<keyword evidence="8" id="KW-1185">Reference proteome</keyword>
<dbReference type="Gene3D" id="3.40.50.300">
    <property type="entry name" value="P-loop containing nucleotide triphosphate hydrolases"/>
    <property type="match status" value="2"/>
</dbReference>
<dbReference type="GO" id="GO:0004386">
    <property type="term" value="F:helicase activity"/>
    <property type="evidence" value="ECO:0007669"/>
    <property type="project" value="UniProtKB-KW"/>
</dbReference>
<dbReference type="SMART" id="SM00490">
    <property type="entry name" value="HELICc"/>
    <property type="match status" value="1"/>
</dbReference>
<keyword evidence="1" id="KW-0547">Nucleotide-binding</keyword>
<dbReference type="PANTHER" id="PTHR12131">
    <property type="entry name" value="ATP-DEPENDENT RNA AND DNA HELICASE"/>
    <property type="match status" value="1"/>
</dbReference>
<evidence type="ECO:0000313" key="8">
    <source>
        <dbReference type="Proteomes" id="UP001201217"/>
    </source>
</evidence>
<name>A0ABS9E9E4_9HYPH</name>
<keyword evidence="2" id="KW-0378">Hydrolase</keyword>
<feature type="domain" description="Helicase C-terminal" evidence="6">
    <location>
        <begin position="159"/>
        <end position="321"/>
    </location>
</feature>
<dbReference type="PROSITE" id="PS51194">
    <property type="entry name" value="HELICASE_CTER"/>
    <property type="match status" value="1"/>
</dbReference>
<dbReference type="InterPro" id="IPR050699">
    <property type="entry name" value="RNA-DNA_Helicase"/>
</dbReference>
<dbReference type="RefSeq" id="WP_236115161.1">
    <property type="nucleotide sequence ID" value="NZ_JAKGTI010000003.1"/>
</dbReference>
<dbReference type="SUPFAM" id="SSF52540">
    <property type="entry name" value="P-loop containing nucleoside triphosphate hydrolases"/>
    <property type="match status" value="2"/>
</dbReference>
<feature type="region of interest" description="Disordered" evidence="5">
    <location>
        <begin position="823"/>
        <end position="965"/>
    </location>
</feature>
<dbReference type="Pfam" id="PF00271">
    <property type="entry name" value="Helicase_C"/>
    <property type="match status" value="1"/>
</dbReference>
<dbReference type="InterPro" id="IPR001650">
    <property type="entry name" value="Helicase_C-like"/>
</dbReference>
<evidence type="ECO:0000256" key="4">
    <source>
        <dbReference type="ARBA" id="ARBA00022840"/>
    </source>
</evidence>
<evidence type="ECO:0000313" key="7">
    <source>
        <dbReference type="EMBL" id="MCF4099467.1"/>
    </source>
</evidence>
<evidence type="ECO:0000256" key="2">
    <source>
        <dbReference type="ARBA" id="ARBA00022801"/>
    </source>
</evidence>
<accession>A0ABS9E9E4</accession>
<dbReference type="EMBL" id="JAKGTI010000003">
    <property type="protein sequence ID" value="MCF4099467.1"/>
    <property type="molecule type" value="Genomic_DNA"/>
</dbReference>
<organism evidence="7 8">
    <name type="scientific">Maritalea mediterranea</name>
    <dbReference type="NCBI Taxonomy" id="2909667"/>
    <lineage>
        <taxon>Bacteria</taxon>
        <taxon>Pseudomonadati</taxon>
        <taxon>Pseudomonadota</taxon>
        <taxon>Alphaproteobacteria</taxon>
        <taxon>Hyphomicrobiales</taxon>
        <taxon>Devosiaceae</taxon>
        <taxon>Maritalea</taxon>
    </lineage>
</organism>
<evidence type="ECO:0000256" key="1">
    <source>
        <dbReference type="ARBA" id="ARBA00022741"/>
    </source>
</evidence>
<reference evidence="7 8" key="1">
    <citation type="submission" date="2022-01" db="EMBL/GenBank/DDBJ databases">
        <title>Maritalea mediterranea sp. nov., isolated from marine plastic residues from the Malva-rosa beach (Valencia, Spain).</title>
        <authorList>
            <person name="Vidal-Verdu A."/>
            <person name="Molina-Menor E."/>
            <person name="Pascual J."/>
            <person name="Pereto J."/>
            <person name="Porcar M."/>
        </authorList>
    </citation>
    <scope>NUCLEOTIDE SEQUENCE [LARGE SCALE GENOMIC DNA]</scope>
    <source>
        <strain evidence="7 8">P4.10X</strain>
    </source>
</reference>
<dbReference type="Proteomes" id="UP001201217">
    <property type="component" value="Unassembled WGS sequence"/>
</dbReference>
<dbReference type="PANTHER" id="PTHR12131:SF1">
    <property type="entry name" value="ATP-DEPENDENT RNA HELICASE SUPV3L1, MITOCHONDRIAL-RELATED"/>
    <property type="match status" value="1"/>
</dbReference>
<evidence type="ECO:0000256" key="3">
    <source>
        <dbReference type="ARBA" id="ARBA00022806"/>
    </source>
</evidence>
<sequence>MNAPHPFIRPAKGPNLKAILGPTNTGKTHYAIERLLAYRSGIIGLPLRLLAREIYQKLCQRVGPDYVALVTGEERIVPDKARYWVATVEAMPTELSVECVVVDEIQTATHLDRGHVFTDRILHSRGTQETLLLGAGTMAPIISALLPDVDIIMRPRFSNLDYIGSKKITRQPRRSALVAFSANEVYAIAELIRRQRGGAAVVMGALSPRTRNAQVDLYENGDVDFLVATDAIGMGLNLDIHHVAFAADMKFDGKQLRHLTPAELAQIAGRAGRHKRDGTFGITGGIAPFSDEVIEQLESHEFAPVKLLQWRSRNYDLRSLDALRQSLEIPAQHKLLTNIPTAKDQLALEFLQRHPRIGEIKGVEQTSLAWECAQIPDYRSISPAQHGEIIATIFQNLGSNGHIFEDWMDEQVSFCNNSDGDIDTLSNRIKQIRTWTFVANRKNWLKDPTHWREKTSEIENNLSDALHERLTQRFVDRRTSVLLRHLRDKNMTTPEISQSGDVSLEGHKIGSIEGFRFNLSPGDGGDAKNLRSAAGVAIAPEIKKRAEKVADAPNDEFVLATDGLIRWRGEIIADLAQGDEMFRPRAVILADESLNGAELEAVQERVSLWLKHHVNTLLEPLLQLREPTELDGTARGVAYQLSEKLGVLPRADVAQEVKSLDQDVRGVMRKMGVKFGAYHIYVPLSLKPAPRELALVLWALQNGGVRQPGVSELPQIILSGRTSIDVDPTFAKELYEIAGFKVVGQRAVRVDILERLADLIRPLISFDPTRNQDTEVPEGAAPGNGFRVTVEMTSLLGCAGEEFSSVLKSLGYRVNRIKIDPQPEAENAEAPQVAVSVEPAADAPAAETAPVAEVKTEAAETSDAPAADAEQPAATAEADSAATTETAEPEEQFDEIWYPGGRSNNRKPHHAKGGNKRPAKGQKRGKPQNGKGPKRHANQNQRPEKKQKPIDPDSPFAALMALKKQ</sequence>
<keyword evidence="4" id="KW-0067">ATP-binding</keyword>